<dbReference type="HOGENOM" id="CLU_062179_0_0_7"/>
<dbReference type="SUPFAM" id="SSF52402">
    <property type="entry name" value="Adenine nucleotide alpha hydrolases-like"/>
    <property type="match status" value="1"/>
</dbReference>
<dbReference type="RefSeq" id="WP_015468748.1">
    <property type="nucleotide sequence ID" value="NC_020813.1"/>
</dbReference>
<dbReference type="KEGG" id="bex:A11Q_38"/>
<proteinExistence type="predicted"/>
<reference evidence="1 2" key="1">
    <citation type="journal article" date="2013" name="ISME J.">
        <title>By their genes ye shall know them: genomic signatures of predatory bacteria.</title>
        <authorList>
            <person name="Pasternak Z."/>
            <person name="Pietrokovski S."/>
            <person name="Rotem O."/>
            <person name="Gophna U."/>
            <person name="Lurie-Weinberger M.N."/>
            <person name="Jurkevitch E."/>
        </authorList>
    </citation>
    <scope>NUCLEOTIDE SEQUENCE [LARGE SCALE GENOMIC DNA]</scope>
    <source>
        <strain evidence="1 2">JSS</strain>
    </source>
</reference>
<dbReference type="InterPro" id="IPR014729">
    <property type="entry name" value="Rossmann-like_a/b/a_fold"/>
</dbReference>
<dbReference type="Proteomes" id="UP000012040">
    <property type="component" value="Chromosome"/>
</dbReference>
<evidence type="ECO:0000313" key="2">
    <source>
        <dbReference type="Proteomes" id="UP000012040"/>
    </source>
</evidence>
<dbReference type="EMBL" id="CP003537">
    <property type="protein sequence ID" value="AGH94258.1"/>
    <property type="molecule type" value="Genomic_DNA"/>
</dbReference>
<dbReference type="STRING" id="1184267.A11Q_38"/>
<dbReference type="Gene3D" id="3.40.50.620">
    <property type="entry name" value="HUPs"/>
    <property type="match status" value="1"/>
</dbReference>
<organism evidence="1 2">
    <name type="scientific">Pseudobdellovibrio exovorus JSS</name>
    <dbReference type="NCBI Taxonomy" id="1184267"/>
    <lineage>
        <taxon>Bacteria</taxon>
        <taxon>Pseudomonadati</taxon>
        <taxon>Bdellovibrionota</taxon>
        <taxon>Bdellovibrionia</taxon>
        <taxon>Bdellovibrionales</taxon>
        <taxon>Pseudobdellovibrionaceae</taxon>
        <taxon>Pseudobdellovibrio</taxon>
    </lineage>
</organism>
<keyword evidence="2" id="KW-1185">Reference proteome</keyword>
<gene>
    <name evidence="1" type="ORF">A11Q_38</name>
</gene>
<protein>
    <recommendedName>
        <fullName evidence="3">Asparagine synthetase domain-containing protein</fullName>
    </recommendedName>
</protein>
<name>M4V500_9BACT</name>
<dbReference type="AlphaFoldDB" id="M4V500"/>
<dbReference type="PATRIC" id="fig|1184267.3.peg.40"/>
<accession>M4V500</accession>
<sequence length="377" mass="43158">MFVSEERTLNGERIHYIEVAEARGRLSTPLQHAVEAALKIQQQAEIARLPIKLFLSGGIDSEAMARAFLAARVPFTAVIARYNQDMNFHDYETAIPFCEQFGIKIEFIDIDVYQFLEKEEHLAYGHELGCRSPQLAVYMHILDQVDGFPVLAGNPIFPILNGGAEQIKQGIQTGRLLLERVMGLSDQTQASLLRYFEKRQRRGEPFFFQSSSALIMSFLKLQSTIQEIVREEKTYTYQMKCRAYRDGGFDVEPRADKYTGFEKYREEYDKRLNTQYGKGFDRKFREPLEKMNPLLTEKTQLPVPSEVIELIFAETIRMTRPNELNRRRALLQMMMISVGVLSPLPAWALSCCCDYANNLGCIITSPAGCKAHLATCY</sequence>
<evidence type="ECO:0008006" key="3">
    <source>
        <dbReference type="Google" id="ProtNLM"/>
    </source>
</evidence>
<evidence type="ECO:0000313" key="1">
    <source>
        <dbReference type="EMBL" id="AGH94258.1"/>
    </source>
</evidence>